<evidence type="ECO:0000313" key="9">
    <source>
        <dbReference type="Proteomes" id="UP000825483"/>
    </source>
</evidence>
<dbReference type="NCBIfam" id="TIGR00360">
    <property type="entry name" value="ComEC_N-term"/>
    <property type="match status" value="1"/>
</dbReference>
<dbReference type="InterPro" id="IPR052159">
    <property type="entry name" value="Competence_DNA_uptake"/>
</dbReference>
<dbReference type="GO" id="GO:0005886">
    <property type="term" value="C:plasma membrane"/>
    <property type="evidence" value="ECO:0007669"/>
    <property type="project" value="UniProtKB-SubCell"/>
</dbReference>
<evidence type="ECO:0000256" key="5">
    <source>
        <dbReference type="ARBA" id="ARBA00023136"/>
    </source>
</evidence>
<evidence type="ECO:0000256" key="4">
    <source>
        <dbReference type="ARBA" id="ARBA00022989"/>
    </source>
</evidence>
<organism evidence="8 9">
    <name type="scientific">Prevotella lacticifex</name>
    <dbReference type="NCBI Taxonomy" id="2854755"/>
    <lineage>
        <taxon>Bacteria</taxon>
        <taxon>Pseudomonadati</taxon>
        <taxon>Bacteroidota</taxon>
        <taxon>Bacteroidia</taxon>
        <taxon>Bacteroidales</taxon>
        <taxon>Prevotellaceae</taxon>
        <taxon>Prevotella</taxon>
    </lineage>
</organism>
<dbReference type="InterPro" id="IPR004477">
    <property type="entry name" value="ComEC_N"/>
</dbReference>
<feature type="transmembrane region" description="Helical" evidence="6">
    <location>
        <begin position="365"/>
        <end position="383"/>
    </location>
</feature>
<proteinExistence type="predicted"/>
<evidence type="ECO:0000256" key="2">
    <source>
        <dbReference type="ARBA" id="ARBA00022475"/>
    </source>
</evidence>
<dbReference type="PANTHER" id="PTHR30619:SF1">
    <property type="entry name" value="RECOMBINATION PROTEIN 2"/>
    <property type="match status" value="1"/>
</dbReference>
<dbReference type="Pfam" id="PF03772">
    <property type="entry name" value="Competence"/>
    <property type="match status" value="1"/>
</dbReference>
<feature type="transmembrane region" description="Helical" evidence="6">
    <location>
        <begin position="268"/>
        <end position="287"/>
    </location>
</feature>
<keyword evidence="5 6" id="KW-0472">Membrane</keyword>
<keyword evidence="4 6" id="KW-1133">Transmembrane helix</keyword>
<gene>
    <name evidence="8" type="ORF">PRLR5076_23200</name>
</gene>
<dbReference type="PANTHER" id="PTHR30619">
    <property type="entry name" value="DNA INTERNALIZATION/COMPETENCE PROTEIN COMEC/REC2"/>
    <property type="match status" value="1"/>
</dbReference>
<accession>A0A9R1CBG1</accession>
<keyword evidence="3 6" id="KW-0812">Transmembrane</keyword>
<comment type="subcellular location">
    <subcellularLocation>
        <location evidence="1">Cell membrane</location>
        <topology evidence="1">Multi-pass membrane protein</topology>
    </subcellularLocation>
</comment>
<feature type="transmembrane region" description="Helical" evidence="6">
    <location>
        <begin position="299"/>
        <end position="325"/>
    </location>
</feature>
<feature type="transmembrane region" description="Helical" evidence="6">
    <location>
        <begin position="174"/>
        <end position="194"/>
    </location>
</feature>
<keyword evidence="2" id="KW-1003">Cell membrane</keyword>
<sequence length="426" mass="47646">MNIKLPTDNVDYQAVLLTEPSVHGKVVQTDLLVLASDRTVKVRASILRDTVDNRWQRLHVGDGISASSVLEEPRNFYHSTFDYALWLKEHGFKAETFIYYSDWKKDVVDLTRLSYADRVVIQARKLRQSILSRYHDYGADGQNYAVLAAMTLGDKSALSRELKDDYSISGASHVLALSGLHLGIIYGILTLLALSFSRRWLSQLIIMSAVWAYVVLVGMPASVVRSAVMLSVIALVTILNRNNILLNSLSLAAFVILVMNPLSLYDIGFQMSFMAVLGIALFLPMLCRQRLFMARWKKWLYKLWGMIAVSLAAQLGTVPLVAYYFGRFSCYFILTNLVVIPFAVVVLYGTIAVVVTFLSPTVSSFLAGILIGIVQEMNKILHWIASLPGASVDDISWSKTQVIAIYASLLALYFILNFFAPKKYPS</sequence>
<evidence type="ECO:0000256" key="3">
    <source>
        <dbReference type="ARBA" id="ARBA00022692"/>
    </source>
</evidence>
<feature type="transmembrane region" description="Helical" evidence="6">
    <location>
        <begin position="200"/>
        <end position="223"/>
    </location>
</feature>
<dbReference type="Proteomes" id="UP000825483">
    <property type="component" value="Unassembled WGS sequence"/>
</dbReference>
<feature type="domain" description="ComEC/Rec2-related protein" evidence="7">
    <location>
        <begin position="150"/>
        <end position="416"/>
    </location>
</feature>
<name>A0A9R1CBG1_9BACT</name>
<feature type="transmembrane region" description="Helical" evidence="6">
    <location>
        <begin position="331"/>
        <end position="358"/>
    </location>
</feature>
<evidence type="ECO:0000259" key="7">
    <source>
        <dbReference type="Pfam" id="PF03772"/>
    </source>
</evidence>
<evidence type="ECO:0000256" key="6">
    <source>
        <dbReference type="SAM" id="Phobius"/>
    </source>
</evidence>
<dbReference type="AlphaFoldDB" id="A0A9R1CBG1"/>
<feature type="transmembrane region" description="Helical" evidence="6">
    <location>
        <begin position="244"/>
        <end position="262"/>
    </location>
</feature>
<comment type="caution">
    <text evidence="8">The sequence shown here is derived from an EMBL/GenBank/DDBJ whole genome shotgun (WGS) entry which is preliminary data.</text>
</comment>
<dbReference type="EMBL" id="BPUB01000002">
    <property type="protein sequence ID" value="GJG59469.1"/>
    <property type="molecule type" value="Genomic_DNA"/>
</dbReference>
<keyword evidence="9" id="KW-1185">Reference proteome</keyword>
<feature type="transmembrane region" description="Helical" evidence="6">
    <location>
        <begin position="403"/>
        <end position="420"/>
    </location>
</feature>
<protein>
    <recommendedName>
        <fullName evidence="7">ComEC/Rec2-related protein domain-containing protein</fullName>
    </recommendedName>
</protein>
<evidence type="ECO:0000256" key="1">
    <source>
        <dbReference type="ARBA" id="ARBA00004651"/>
    </source>
</evidence>
<evidence type="ECO:0000313" key="8">
    <source>
        <dbReference type="EMBL" id="GJG59469.1"/>
    </source>
</evidence>
<reference evidence="8" key="1">
    <citation type="journal article" date="2022" name="Int. J. Syst. Evol. Microbiol.">
        <title>Prevotella lacticifex sp. nov., isolated from the rumen of cows.</title>
        <authorList>
            <person name="Shinkai T."/>
            <person name="Ikeyama N."/>
            <person name="Kumagai M."/>
            <person name="Ohmori H."/>
            <person name="Sakamoto M."/>
            <person name="Ohkuma M."/>
            <person name="Mitsumori M."/>
        </authorList>
    </citation>
    <scope>NUCLEOTIDE SEQUENCE</scope>
    <source>
        <strain evidence="8">R5076</strain>
    </source>
</reference>